<sequence>MAERLPPAAGHVAIITDGNGRWAKRRGLPPAAGHDAGARNVRDRLLDAAELGIQQLTVYAFSTENWSRPDSEVDALMEIIARYVQRETPPLHDRGVRIRFIGRRTAPLPGRLLDLMSWAERLTAGNDRIELFIPLNYGGRAEIIDAARDFTGTTEEEFRARLYAPDMLDPDVVIRTGGEHRLSNYLLWQSAGARFLVRDELWPDFDRTALISALTPPKGRPDLHVARGRAGDAAPASPP</sequence>
<comment type="similarity">
    <text evidence="2">Belongs to the UPP synthase family.</text>
</comment>
<dbReference type="RefSeq" id="WP_183342391.1">
    <property type="nucleotide sequence ID" value="NZ_JACHNU010000002.1"/>
</dbReference>
<feature type="active site" description="Proton acceptor" evidence="2">
    <location>
        <position position="65"/>
    </location>
</feature>
<dbReference type="Proteomes" id="UP000585272">
    <property type="component" value="Unassembled WGS sequence"/>
</dbReference>
<feature type="binding site" evidence="2">
    <location>
        <position position="68"/>
    </location>
    <ligand>
        <name>substrate</name>
    </ligand>
</feature>
<evidence type="ECO:0000313" key="5">
    <source>
        <dbReference type="Proteomes" id="UP000585272"/>
    </source>
</evidence>
<dbReference type="GO" id="GO:0005829">
    <property type="term" value="C:cytosol"/>
    <property type="evidence" value="ECO:0007669"/>
    <property type="project" value="TreeGrafter"/>
</dbReference>
<dbReference type="HAMAP" id="MF_01139">
    <property type="entry name" value="ISPT"/>
    <property type="match status" value="1"/>
</dbReference>
<dbReference type="GO" id="GO:0008834">
    <property type="term" value="F:ditrans,polycis-undecaprenyl-diphosphate synthase [(2E,6E)-farnesyl-diphosphate specific] activity"/>
    <property type="evidence" value="ECO:0007669"/>
    <property type="project" value="TreeGrafter"/>
</dbReference>
<feature type="active site" evidence="2">
    <location>
        <position position="17"/>
    </location>
</feature>
<dbReference type="SUPFAM" id="SSF64005">
    <property type="entry name" value="Undecaprenyl diphosphate synthase"/>
    <property type="match status" value="1"/>
</dbReference>
<feature type="region of interest" description="Disordered" evidence="3">
    <location>
        <begin position="219"/>
        <end position="239"/>
    </location>
</feature>
<keyword evidence="5" id="KW-1185">Reference proteome</keyword>
<dbReference type="PROSITE" id="PS01066">
    <property type="entry name" value="UPP_SYNTHASE"/>
    <property type="match status" value="1"/>
</dbReference>
<organism evidence="4 5">
    <name type="scientific">Conexibacter arvalis</name>
    <dbReference type="NCBI Taxonomy" id="912552"/>
    <lineage>
        <taxon>Bacteria</taxon>
        <taxon>Bacillati</taxon>
        <taxon>Actinomycetota</taxon>
        <taxon>Thermoleophilia</taxon>
        <taxon>Solirubrobacterales</taxon>
        <taxon>Conexibacteraceae</taxon>
        <taxon>Conexibacter</taxon>
    </lineage>
</organism>
<comment type="cofactor">
    <cofactor evidence="2">
        <name>Mg(2+)</name>
        <dbReference type="ChEBI" id="CHEBI:18420"/>
    </cofactor>
    <text evidence="2">Binds 2 magnesium ions per subunit.</text>
</comment>
<feature type="binding site" evidence="2">
    <location>
        <begin position="181"/>
        <end position="183"/>
    </location>
    <ligand>
        <name>substrate</name>
    </ligand>
</feature>
<feature type="binding site" evidence="2">
    <location>
        <position position="175"/>
    </location>
    <ligand>
        <name>substrate</name>
    </ligand>
</feature>
<dbReference type="InterPro" id="IPR018520">
    <property type="entry name" value="UPP_synth-like_CS"/>
</dbReference>
<feature type="binding site" evidence="2">
    <location>
        <position position="34"/>
    </location>
    <ligand>
        <name>substrate</name>
    </ligand>
</feature>
<proteinExistence type="inferred from homology"/>
<comment type="caution">
    <text evidence="4">The sequence shown here is derived from an EMBL/GenBank/DDBJ whole genome shotgun (WGS) entry which is preliminary data.</text>
</comment>
<evidence type="ECO:0000256" key="2">
    <source>
        <dbReference type="HAMAP-Rule" id="MF_01139"/>
    </source>
</evidence>
<comment type="caution">
    <text evidence="2">Lacks conserved residue(s) required for the propagation of feature annotation.</text>
</comment>
<dbReference type="GO" id="GO:0016094">
    <property type="term" value="P:polyprenol biosynthetic process"/>
    <property type="evidence" value="ECO:0007669"/>
    <property type="project" value="TreeGrafter"/>
</dbReference>
<name>A0A840IEY3_9ACTN</name>
<dbReference type="InterPro" id="IPR001441">
    <property type="entry name" value="UPP_synth-like"/>
</dbReference>
<feature type="binding site" evidence="2">
    <location>
        <position position="22"/>
    </location>
    <ligand>
        <name>substrate</name>
    </ligand>
</feature>
<feature type="binding site" evidence="2">
    <location>
        <begin position="18"/>
        <end position="21"/>
    </location>
    <ligand>
        <name>substrate</name>
    </ligand>
</feature>
<dbReference type="PANTHER" id="PTHR10291:SF0">
    <property type="entry name" value="DEHYDRODOLICHYL DIPHOSPHATE SYNTHASE 2"/>
    <property type="match status" value="1"/>
</dbReference>
<dbReference type="GO" id="GO:0030145">
    <property type="term" value="F:manganese ion binding"/>
    <property type="evidence" value="ECO:0007669"/>
    <property type="project" value="TreeGrafter"/>
</dbReference>
<feature type="binding site" evidence="2">
    <location>
        <position position="66"/>
    </location>
    <ligand>
        <name>substrate</name>
    </ligand>
</feature>
<dbReference type="EMBL" id="JACHNU010000002">
    <property type="protein sequence ID" value="MBB4662875.1"/>
    <property type="molecule type" value="Genomic_DNA"/>
</dbReference>
<comment type="function">
    <text evidence="2">Catalyzes the condensation of isopentenyl diphosphate (IPP) with allylic pyrophosphates generating different type of terpenoids.</text>
</comment>
<dbReference type="GO" id="GO:0005886">
    <property type="term" value="C:plasma membrane"/>
    <property type="evidence" value="ECO:0007669"/>
    <property type="project" value="TreeGrafter"/>
</dbReference>
<comment type="subunit">
    <text evidence="2">Homodimer.</text>
</comment>
<dbReference type="CDD" id="cd00475">
    <property type="entry name" value="Cis_IPPS"/>
    <property type="match status" value="1"/>
</dbReference>
<dbReference type="GO" id="GO:0000287">
    <property type="term" value="F:magnesium ion binding"/>
    <property type="evidence" value="ECO:0007669"/>
    <property type="project" value="UniProtKB-UniRule"/>
</dbReference>
<dbReference type="NCBIfam" id="TIGR00055">
    <property type="entry name" value="uppS"/>
    <property type="match status" value="1"/>
</dbReference>
<feature type="binding site" evidence="2">
    <location>
        <begin position="62"/>
        <end position="64"/>
    </location>
    <ligand>
        <name>substrate</name>
    </ligand>
</feature>
<keyword evidence="2" id="KW-0479">Metal-binding</keyword>
<dbReference type="AlphaFoldDB" id="A0A840IEY3"/>
<dbReference type="EC" id="2.5.1.-" evidence="2"/>
<dbReference type="InterPro" id="IPR036424">
    <property type="entry name" value="UPP_synth-like_sf"/>
</dbReference>
<evidence type="ECO:0000256" key="1">
    <source>
        <dbReference type="ARBA" id="ARBA00022679"/>
    </source>
</evidence>
<protein>
    <recommendedName>
        <fullName evidence="2">Isoprenyl transferase</fullName>
        <ecNumber evidence="2">2.5.1.-</ecNumber>
    </recommendedName>
</protein>
<dbReference type="PANTHER" id="PTHR10291">
    <property type="entry name" value="DEHYDRODOLICHYL DIPHOSPHATE SYNTHASE FAMILY MEMBER"/>
    <property type="match status" value="1"/>
</dbReference>
<evidence type="ECO:0000256" key="3">
    <source>
        <dbReference type="SAM" id="MobiDB-lite"/>
    </source>
</evidence>
<dbReference type="Gene3D" id="3.40.1180.10">
    <property type="entry name" value="Decaprenyl diphosphate synthase-like"/>
    <property type="match status" value="1"/>
</dbReference>
<dbReference type="GO" id="GO:0033850">
    <property type="term" value="F:Z-farnesyl diphosphate synthase activity"/>
    <property type="evidence" value="ECO:0007669"/>
    <property type="project" value="TreeGrafter"/>
</dbReference>
<evidence type="ECO:0000313" key="4">
    <source>
        <dbReference type="EMBL" id="MBB4662875.1"/>
    </source>
</evidence>
<keyword evidence="2" id="KW-0460">Magnesium</keyword>
<accession>A0A840IEY3</accession>
<keyword evidence="1 2" id="KW-0808">Transferase</keyword>
<feature type="binding site" evidence="2">
    <location>
        <position position="17"/>
    </location>
    <ligand>
        <name>Mg(2+)</name>
        <dbReference type="ChEBI" id="CHEBI:18420"/>
    </ligand>
</feature>
<gene>
    <name evidence="4" type="ORF">BDZ31_002461</name>
</gene>
<reference evidence="4 5" key="1">
    <citation type="submission" date="2020-08" db="EMBL/GenBank/DDBJ databases">
        <title>Genomic Encyclopedia of Archaeal and Bacterial Type Strains, Phase II (KMG-II): from individual species to whole genera.</title>
        <authorList>
            <person name="Goeker M."/>
        </authorList>
    </citation>
    <scope>NUCLEOTIDE SEQUENCE [LARGE SCALE GENOMIC DNA]</scope>
    <source>
        <strain evidence="4 5">DSM 23288</strain>
    </source>
</reference>
<dbReference type="Pfam" id="PF01255">
    <property type="entry name" value="Prenyltransf"/>
    <property type="match status" value="1"/>
</dbReference>